<dbReference type="Proteomes" id="UP001156484">
    <property type="component" value="Chromosome"/>
</dbReference>
<organism evidence="1 2">
    <name type="scientific">Rhodococcus sacchari</name>
    <dbReference type="NCBI Taxonomy" id="2962047"/>
    <lineage>
        <taxon>Bacteria</taxon>
        <taxon>Bacillati</taxon>
        <taxon>Actinomycetota</taxon>
        <taxon>Actinomycetes</taxon>
        <taxon>Mycobacteriales</taxon>
        <taxon>Nocardiaceae</taxon>
        <taxon>Rhodococcus</taxon>
    </lineage>
</organism>
<evidence type="ECO:0000313" key="2">
    <source>
        <dbReference type="Proteomes" id="UP001156484"/>
    </source>
</evidence>
<evidence type="ECO:0000313" key="1">
    <source>
        <dbReference type="EMBL" id="UYP20412.1"/>
    </source>
</evidence>
<name>A0ACD4DK67_9NOCA</name>
<accession>A0ACD4DK67</accession>
<dbReference type="EMBL" id="CP107551">
    <property type="protein sequence ID" value="UYP20412.1"/>
    <property type="molecule type" value="Genomic_DNA"/>
</dbReference>
<gene>
    <name evidence="1" type="ORF">OED52_07785</name>
</gene>
<keyword evidence="2" id="KW-1185">Reference proteome</keyword>
<reference evidence="1" key="1">
    <citation type="submission" date="2022-10" db="EMBL/GenBank/DDBJ databases">
        <title>Rhodococcus ferula Z13 complete genome.</title>
        <authorList>
            <person name="Long X."/>
            <person name="Zang M."/>
        </authorList>
    </citation>
    <scope>NUCLEOTIDE SEQUENCE</scope>
    <source>
        <strain evidence="1">Z13</strain>
    </source>
</reference>
<protein>
    <submittedName>
        <fullName evidence="1">Xanthine dehydrogenase family protein subunit M</fullName>
    </submittedName>
</protein>
<proteinExistence type="predicted"/>
<sequence>MQVPGPFDYERATGVEHAIELLDRHGEDARVVAGGHSLLPMMKLRLANPEFLVDINDLGDELDFVAVEPSTVRIGALVRHRRLLESDELADLFPIFRDAEKVIADPVVRNRGTIGGSLCQADPAEDLSTVCSVLDATCVVRGPAGTRELTFAEFHLGPYETALAPNELLVEVRLPRRGAGASAYKSTGASACKSTGASAYEKVERRAGDWAVAAAGAALWMSDGHITDARVGLTAVRADDAALVRVSELLRGSAPSEELFREAGAAAASACDPETDQRGTAAYKRHLASELTVRALRRSAERLGVTERV</sequence>